<dbReference type="NCBIfam" id="NF001140">
    <property type="entry name" value="PRK00147.1"/>
    <property type="match status" value="1"/>
</dbReference>
<dbReference type="Gene3D" id="3.40.1780.10">
    <property type="entry name" value="QueA-like"/>
    <property type="match status" value="1"/>
</dbReference>
<keyword evidence="3 5" id="KW-0949">S-adenosyl-L-methionine</keyword>
<evidence type="ECO:0000256" key="1">
    <source>
        <dbReference type="ARBA" id="ARBA00022490"/>
    </source>
</evidence>
<name>A6G9V5_9BACT</name>
<comment type="pathway">
    <text evidence="5">tRNA modification; tRNA-queuosine biosynthesis.</text>
</comment>
<dbReference type="Proteomes" id="UP000005801">
    <property type="component" value="Unassembled WGS sequence"/>
</dbReference>
<organism evidence="6 7">
    <name type="scientific">Plesiocystis pacifica SIR-1</name>
    <dbReference type="NCBI Taxonomy" id="391625"/>
    <lineage>
        <taxon>Bacteria</taxon>
        <taxon>Pseudomonadati</taxon>
        <taxon>Myxococcota</taxon>
        <taxon>Polyangia</taxon>
        <taxon>Nannocystales</taxon>
        <taxon>Nannocystaceae</taxon>
        <taxon>Plesiocystis</taxon>
    </lineage>
</organism>
<comment type="subunit">
    <text evidence="5">Monomer.</text>
</comment>
<dbReference type="EC" id="2.4.99.17" evidence="5"/>
<dbReference type="PANTHER" id="PTHR30307:SF0">
    <property type="entry name" value="S-ADENOSYLMETHIONINE:TRNA RIBOSYLTRANSFERASE-ISOMERASE"/>
    <property type="match status" value="1"/>
</dbReference>
<dbReference type="GO" id="GO:0051075">
    <property type="term" value="F:S-adenosylmethionine:tRNA ribosyltransferase-isomerase activity"/>
    <property type="evidence" value="ECO:0007669"/>
    <property type="project" value="UniProtKB-EC"/>
</dbReference>
<dbReference type="RefSeq" id="WP_006973497.1">
    <property type="nucleotide sequence ID" value="NZ_ABCS01000047.1"/>
</dbReference>
<keyword evidence="2 5" id="KW-0808">Transferase</keyword>
<dbReference type="NCBIfam" id="TIGR00113">
    <property type="entry name" value="queA"/>
    <property type="match status" value="1"/>
</dbReference>
<gene>
    <name evidence="5" type="primary">queA</name>
    <name evidence="6" type="ORF">PPSIR1_09975</name>
</gene>
<dbReference type="PANTHER" id="PTHR30307">
    <property type="entry name" value="S-ADENOSYLMETHIONINE:TRNA RIBOSYLTRANSFERASE-ISOMERASE"/>
    <property type="match status" value="1"/>
</dbReference>
<dbReference type="HAMAP" id="MF_00113">
    <property type="entry name" value="QueA"/>
    <property type="match status" value="1"/>
</dbReference>
<dbReference type="EMBL" id="ABCS01000047">
    <property type="protein sequence ID" value="EDM77391.1"/>
    <property type="molecule type" value="Genomic_DNA"/>
</dbReference>
<proteinExistence type="inferred from homology"/>
<evidence type="ECO:0000256" key="2">
    <source>
        <dbReference type="ARBA" id="ARBA00022679"/>
    </source>
</evidence>
<comment type="caution">
    <text evidence="6">The sequence shown here is derived from an EMBL/GenBank/DDBJ whole genome shotgun (WGS) entry which is preliminary data.</text>
</comment>
<keyword evidence="4 5" id="KW-0671">Queuosine biosynthesis</keyword>
<dbReference type="InterPro" id="IPR042119">
    <property type="entry name" value="QueA_dom2"/>
</dbReference>
<dbReference type="InterPro" id="IPR036100">
    <property type="entry name" value="QueA_sf"/>
</dbReference>
<dbReference type="GO" id="GO:0005737">
    <property type="term" value="C:cytoplasm"/>
    <property type="evidence" value="ECO:0007669"/>
    <property type="project" value="UniProtKB-SubCell"/>
</dbReference>
<evidence type="ECO:0000313" key="6">
    <source>
        <dbReference type="EMBL" id="EDM77391.1"/>
    </source>
</evidence>
<dbReference type="STRING" id="391625.PPSIR1_09975"/>
<dbReference type="InterPro" id="IPR042118">
    <property type="entry name" value="QueA_dom1"/>
</dbReference>
<dbReference type="InterPro" id="IPR003699">
    <property type="entry name" value="QueA"/>
</dbReference>
<dbReference type="GO" id="GO:0008616">
    <property type="term" value="P:tRNA queuosine(34) biosynthetic process"/>
    <property type="evidence" value="ECO:0007669"/>
    <property type="project" value="UniProtKB-UniRule"/>
</dbReference>
<keyword evidence="1 5" id="KW-0963">Cytoplasm</keyword>
<comment type="similarity">
    <text evidence="5">Belongs to the QueA family.</text>
</comment>
<accession>A6G9V5</accession>
<reference evidence="6 7" key="1">
    <citation type="submission" date="2007-06" db="EMBL/GenBank/DDBJ databases">
        <authorList>
            <person name="Shimkets L."/>
            <person name="Ferriera S."/>
            <person name="Johnson J."/>
            <person name="Kravitz S."/>
            <person name="Beeson K."/>
            <person name="Sutton G."/>
            <person name="Rogers Y.-H."/>
            <person name="Friedman R."/>
            <person name="Frazier M."/>
            <person name="Venter J.C."/>
        </authorList>
    </citation>
    <scope>NUCLEOTIDE SEQUENCE [LARGE SCALE GENOMIC DNA]</scope>
    <source>
        <strain evidence="6 7">SIR-1</strain>
    </source>
</reference>
<evidence type="ECO:0000256" key="5">
    <source>
        <dbReference type="HAMAP-Rule" id="MF_00113"/>
    </source>
</evidence>
<comment type="subcellular location">
    <subcellularLocation>
        <location evidence="5">Cytoplasm</location>
    </subcellularLocation>
</comment>
<dbReference type="AlphaFoldDB" id="A6G9V5"/>
<dbReference type="SUPFAM" id="SSF111337">
    <property type="entry name" value="QueA-like"/>
    <property type="match status" value="1"/>
</dbReference>
<dbReference type="Gene3D" id="2.40.10.240">
    <property type="entry name" value="QueA-like"/>
    <property type="match status" value="1"/>
</dbReference>
<protein>
    <recommendedName>
        <fullName evidence="5">S-adenosylmethionine:tRNA ribosyltransferase-isomerase</fullName>
        <ecNumber evidence="5">2.4.99.17</ecNumber>
    </recommendedName>
    <alternativeName>
        <fullName evidence="5">Queuosine biosynthesis protein QueA</fullName>
    </alternativeName>
</protein>
<evidence type="ECO:0000256" key="3">
    <source>
        <dbReference type="ARBA" id="ARBA00022691"/>
    </source>
</evidence>
<dbReference type="eggNOG" id="COG0809">
    <property type="taxonomic scope" value="Bacteria"/>
</dbReference>
<keyword evidence="6" id="KW-0413">Isomerase</keyword>
<comment type="function">
    <text evidence="5">Transfers and isomerizes the ribose moiety from AdoMet to the 7-aminomethyl group of 7-deazaguanine (preQ1-tRNA) to give epoxyqueuosine (oQ-tRNA).</text>
</comment>
<dbReference type="UniPathway" id="UPA00392"/>
<evidence type="ECO:0000256" key="4">
    <source>
        <dbReference type="ARBA" id="ARBA00022785"/>
    </source>
</evidence>
<dbReference type="Pfam" id="PF02547">
    <property type="entry name" value="Queuosine_synth"/>
    <property type="match status" value="1"/>
</dbReference>
<dbReference type="OrthoDB" id="9805933at2"/>
<sequence length="365" mass="39026">MFSPDDYDFELPTEQIAQAPASERSAARMFVLAEAGAAVSTHSRVGALEAVLDGVAEARGQRPLIVVNDSRVVPARIHVFRATGGRVELLVVDPAALGPGARVRAWARGARRLREGEVLRLPGAHGETALLELRYLGAEGEGEAADSRARVFEIVRGQLLDALEAVGELPLPPYIARPEGPDAADRERYQTLYARHRGSVAAPTAGLHFDAAMLERLEVAPITLHVGPGTFLPMDTEDVRAHRVGSERYSISEASAARIEAARAEGRPILAVGTTATRTLESVALANGGAIVPGSGRTELVITPGYRFSVVDLLLTNFHLPRSSLLMLVCCLGGRERVLAAYAEAVAAGYRFYSYGDCMLVERSG</sequence>
<keyword evidence="7" id="KW-1185">Reference proteome</keyword>
<comment type="catalytic activity">
    <reaction evidence="5">
        <text>7-aminomethyl-7-carbaguanosine(34) in tRNA + S-adenosyl-L-methionine = epoxyqueuosine(34) in tRNA + adenine + L-methionine + 2 H(+)</text>
        <dbReference type="Rhea" id="RHEA:32155"/>
        <dbReference type="Rhea" id="RHEA-COMP:10342"/>
        <dbReference type="Rhea" id="RHEA-COMP:18582"/>
        <dbReference type="ChEBI" id="CHEBI:15378"/>
        <dbReference type="ChEBI" id="CHEBI:16708"/>
        <dbReference type="ChEBI" id="CHEBI:57844"/>
        <dbReference type="ChEBI" id="CHEBI:59789"/>
        <dbReference type="ChEBI" id="CHEBI:82833"/>
        <dbReference type="ChEBI" id="CHEBI:194443"/>
        <dbReference type="EC" id="2.4.99.17"/>
    </reaction>
</comment>
<evidence type="ECO:0000313" key="7">
    <source>
        <dbReference type="Proteomes" id="UP000005801"/>
    </source>
</evidence>